<evidence type="ECO:0000256" key="1">
    <source>
        <dbReference type="SAM" id="Phobius"/>
    </source>
</evidence>
<feature type="transmembrane region" description="Helical" evidence="1">
    <location>
        <begin position="129"/>
        <end position="152"/>
    </location>
</feature>
<accession>A0A2T3HRG8</accession>
<dbReference type="EMBL" id="PYLS01000001">
    <property type="protein sequence ID" value="PST84991.1"/>
    <property type="molecule type" value="Genomic_DNA"/>
</dbReference>
<keyword evidence="1" id="KW-1133">Transmembrane helix</keyword>
<comment type="caution">
    <text evidence="2">The sequence shown here is derived from an EMBL/GenBank/DDBJ whole genome shotgun (WGS) entry which is preliminary data.</text>
</comment>
<evidence type="ECO:0000313" key="2">
    <source>
        <dbReference type="EMBL" id="PST84991.1"/>
    </source>
</evidence>
<feature type="transmembrane region" description="Helical" evidence="1">
    <location>
        <begin position="60"/>
        <end position="83"/>
    </location>
</feature>
<keyword evidence="1" id="KW-0472">Membrane</keyword>
<proteinExistence type="predicted"/>
<keyword evidence="3" id="KW-1185">Reference proteome</keyword>
<reference evidence="2 3" key="1">
    <citation type="submission" date="2018-03" db="EMBL/GenBank/DDBJ databases">
        <authorList>
            <person name="Keele B.F."/>
        </authorList>
    </citation>
    <scope>NUCLEOTIDE SEQUENCE [LARGE SCALE GENOMIC DNA]</scope>
    <source>
        <strain evidence="2 3">YL28-9</strain>
    </source>
</reference>
<dbReference type="AlphaFoldDB" id="A0A2T3HRG8"/>
<keyword evidence="1" id="KW-0812">Transmembrane</keyword>
<gene>
    <name evidence="2" type="ORF">C7T94_02415</name>
</gene>
<sequence>MSQLNKLLRAVLGAGILAGFLDALAAILQYLALGGRTPAIIFKYIASALMGPEAFAGGTGMVVLGVCIHFAFALFFAWVFFAIYPKVSTRNWPALLWAILYGLAVWAFMNLVALPLSRISAVKQSSEQLILSVLIIIFAVGLPIVLCTRAFYKARHN</sequence>
<protein>
    <recommendedName>
        <fullName evidence="4">DUF1440 domain-containing protein</fullName>
    </recommendedName>
</protein>
<evidence type="ECO:0008006" key="4">
    <source>
        <dbReference type="Google" id="ProtNLM"/>
    </source>
</evidence>
<name>A0A2T3HRG8_9SPHI</name>
<feature type="transmembrane region" description="Helical" evidence="1">
    <location>
        <begin position="95"/>
        <end position="117"/>
    </location>
</feature>
<dbReference type="Proteomes" id="UP000240912">
    <property type="component" value="Unassembled WGS sequence"/>
</dbReference>
<dbReference type="RefSeq" id="WP_107213287.1">
    <property type="nucleotide sequence ID" value="NZ_KZ686268.1"/>
</dbReference>
<evidence type="ECO:0000313" key="3">
    <source>
        <dbReference type="Proteomes" id="UP000240912"/>
    </source>
</evidence>
<organism evidence="2 3">
    <name type="scientific">Pedobacter yulinensis</name>
    <dbReference type="NCBI Taxonomy" id="2126353"/>
    <lineage>
        <taxon>Bacteria</taxon>
        <taxon>Pseudomonadati</taxon>
        <taxon>Bacteroidota</taxon>
        <taxon>Sphingobacteriia</taxon>
        <taxon>Sphingobacteriales</taxon>
        <taxon>Sphingobacteriaceae</taxon>
        <taxon>Pedobacter</taxon>
    </lineage>
</organism>
<dbReference type="OrthoDB" id="7564746at2"/>